<dbReference type="Proteomes" id="UP000317318">
    <property type="component" value="Chromosome"/>
</dbReference>
<dbReference type="RefSeq" id="WP_145364169.1">
    <property type="nucleotide sequence ID" value="NZ_CP036268.1"/>
</dbReference>
<name>A0A517R2L2_9PLAN</name>
<dbReference type="EMBL" id="CP036268">
    <property type="protein sequence ID" value="QDT38120.1"/>
    <property type="molecule type" value="Genomic_DNA"/>
</dbReference>
<dbReference type="KEGG" id="svp:Pan189_25100"/>
<dbReference type="AlphaFoldDB" id="A0A517R2L2"/>
<evidence type="ECO:0000256" key="1">
    <source>
        <dbReference type="SAM" id="Phobius"/>
    </source>
</evidence>
<organism evidence="2 3">
    <name type="scientific">Stratiformator vulcanicus</name>
    <dbReference type="NCBI Taxonomy" id="2527980"/>
    <lineage>
        <taxon>Bacteria</taxon>
        <taxon>Pseudomonadati</taxon>
        <taxon>Planctomycetota</taxon>
        <taxon>Planctomycetia</taxon>
        <taxon>Planctomycetales</taxon>
        <taxon>Planctomycetaceae</taxon>
        <taxon>Stratiformator</taxon>
    </lineage>
</organism>
<sequence length="161" mass="17976">MSVILFAESFARSPLMLFVLAFGAMIFLAVRMLRRARASAGRSKSESPEVGVSAARLERRITDRELRLHDYDRDVSGQIESRVALLKSLTERAERAADRIERLLDRSTELGLVHPPEETSEGDRRGNAYAVELRLAGYSDAQVERLIASETDGNSTQRRAA</sequence>
<evidence type="ECO:0000313" key="3">
    <source>
        <dbReference type="Proteomes" id="UP000317318"/>
    </source>
</evidence>
<gene>
    <name evidence="2" type="ORF">Pan189_25100</name>
</gene>
<protein>
    <submittedName>
        <fullName evidence="2">Uncharacterized protein</fullName>
    </submittedName>
</protein>
<dbReference type="OrthoDB" id="9976391at2"/>
<keyword evidence="1" id="KW-0472">Membrane</keyword>
<feature type="transmembrane region" description="Helical" evidence="1">
    <location>
        <begin position="15"/>
        <end position="33"/>
    </location>
</feature>
<keyword evidence="3" id="KW-1185">Reference proteome</keyword>
<evidence type="ECO:0000313" key="2">
    <source>
        <dbReference type="EMBL" id="QDT38120.1"/>
    </source>
</evidence>
<reference evidence="2 3" key="1">
    <citation type="submission" date="2019-02" db="EMBL/GenBank/DDBJ databases">
        <title>Deep-cultivation of Planctomycetes and their phenomic and genomic characterization uncovers novel biology.</title>
        <authorList>
            <person name="Wiegand S."/>
            <person name="Jogler M."/>
            <person name="Boedeker C."/>
            <person name="Pinto D."/>
            <person name="Vollmers J."/>
            <person name="Rivas-Marin E."/>
            <person name="Kohn T."/>
            <person name="Peeters S.H."/>
            <person name="Heuer A."/>
            <person name="Rast P."/>
            <person name="Oberbeckmann S."/>
            <person name="Bunk B."/>
            <person name="Jeske O."/>
            <person name="Meyerdierks A."/>
            <person name="Storesund J.E."/>
            <person name="Kallscheuer N."/>
            <person name="Luecker S."/>
            <person name="Lage O.M."/>
            <person name="Pohl T."/>
            <person name="Merkel B.J."/>
            <person name="Hornburger P."/>
            <person name="Mueller R.-W."/>
            <person name="Bruemmer F."/>
            <person name="Labrenz M."/>
            <person name="Spormann A.M."/>
            <person name="Op den Camp H."/>
            <person name="Overmann J."/>
            <person name="Amann R."/>
            <person name="Jetten M.S.M."/>
            <person name="Mascher T."/>
            <person name="Medema M.H."/>
            <person name="Devos D.P."/>
            <person name="Kaster A.-K."/>
            <person name="Ovreas L."/>
            <person name="Rohde M."/>
            <person name="Galperin M.Y."/>
            <person name="Jogler C."/>
        </authorList>
    </citation>
    <scope>NUCLEOTIDE SEQUENCE [LARGE SCALE GENOMIC DNA]</scope>
    <source>
        <strain evidence="2 3">Pan189</strain>
    </source>
</reference>
<keyword evidence="1" id="KW-1133">Transmembrane helix</keyword>
<keyword evidence="1" id="KW-0812">Transmembrane</keyword>
<accession>A0A517R2L2</accession>
<proteinExistence type="predicted"/>